<keyword evidence="4 7" id="KW-0808">Transferase</keyword>
<dbReference type="Gene3D" id="2.40.30.110">
    <property type="entry name" value="Aminomethyltransferase beta-barrel domains"/>
    <property type="match status" value="1"/>
</dbReference>
<dbReference type="InterPro" id="IPR027266">
    <property type="entry name" value="TrmE/GcvT-like"/>
</dbReference>
<dbReference type="PIRSF" id="PIRSF006487">
    <property type="entry name" value="GcvT"/>
    <property type="match status" value="1"/>
</dbReference>
<evidence type="ECO:0000256" key="3">
    <source>
        <dbReference type="ARBA" id="ARBA00022576"/>
    </source>
</evidence>
<dbReference type="HAMAP" id="MF_00259">
    <property type="entry name" value="GcvT"/>
    <property type="match status" value="1"/>
</dbReference>
<keyword evidence="3 7" id="KW-0032">Aminotransferase</keyword>
<feature type="domain" description="GCVT N-terminal" evidence="8">
    <location>
        <begin position="20"/>
        <end position="270"/>
    </location>
</feature>
<dbReference type="Pfam" id="PF01571">
    <property type="entry name" value="GCV_T"/>
    <property type="match status" value="1"/>
</dbReference>
<dbReference type="InterPro" id="IPR006222">
    <property type="entry name" value="GCVT_N"/>
</dbReference>
<dbReference type="RefSeq" id="WP_174881170.1">
    <property type="nucleotide sequence ID" value="NZ_CADEPK010000321.1"/>
</dbReference>
<name>A0ABT9Z0Y4_9BACI</name>
<dbReference type="Gene3D" id="3.30.1360.120">
    <property type="entry name" value="Probable tRNA modification gtpase trme, domain 1"/>
    <property type="match status" value="1"/>
</dbReference>
<evidence type="ECO:0000313" key="10">
    <source>
        <dbReference type="EMBL" id="MDQ0225914.1"/>
    </source>
</evidence>
<dbReference type="PANTHER" id="PTHR43757">
    <property type="entry name" value="AMINOMETHYLTRANSFERASE"/>
    <property type="match status" value="1"/>
</dbReference>
<reference evidence="10 11" key="1">
    <citation type="submission" date="2023-07" db="EMBL/GenBank/DDBJ databases">
        <title>Genomic Encyclopedia of Type Strains, Phase IV (KMG-IV): sequencing the most valuable type-strain genomes for metagenomic binning, comparative biology and taxonomic classification.</title>
        <authorList>
            <person name="Goeker M."/>
        </authorList>
    </citation>
    <scope>NUCLEOTIDE SEQUENCE [LARGE SCALE GENOMIC DNA]</scope>
    <source>
        <strain evidence="10 11">DSM 17723</strain>
    </source>
</reference>
<evidence type="ECO:0000256" key="6">
    <source>
        <dbReference type="ARBA" id="ARBA00047665"/>
    </source>
</evidence>
<dbReference type="NCBIfam" id="NF001567">
    <property type="entry name" value="PRK00389.1"/>
    <property type="match status" value="1"/>
</dbReference>
<dbReference type="PANTHER" id="PTHR43757:SF2">
    <property type="entry name" value="AMINOMETHYLTRANSFERASE, MITOCHONDRIAL"/>
    <property type="match status" value="1"/>
</dbReference>
<protein>
    <recommendedName>
        <fullName evidence="2 7">Aminomethyltransferase</fullName>
        <ecNumber evidence="2 7">2.1.2.10</ecNumber>
    </recommendedName>
    <alternativeName>
        <fullName evidence="5 7">Glycine cleavage system T protein</fullName>
    </alternativeName>
</protein>
<evidence type="ECO:0000313" key="11">
    <source>
        <dbReference type="Proteomes" id="UP001232245"/>
    </source>
</evidence>
<evidence type="ECO:0000256" key="5">
    <source>
        <dbReference type="ARBA" id="ARBA00031395"/>
    </source>
</evidence>
<dbReference type="Gene3D" id="3.30.70.1400">
    <property type="entry name" value="Aminomethyltransferase beta-barrel domains"/>
    <property type="match status" value="1"/>
</dbReference>
<feature type="domain" description="Aminomethyltransferase C-terminal" evidence="9">
    <location>
        <begin position="287"/>
        <end position="365"/>
    </location>
</feature>
<evidence type="ECO:0000256" key="4">
    <source>
        <dbReference type="ARBA" id="ARBA00022679"/>
    </source>
</evidence>
<comment type="caution">
    <text evidence="10">The sequence shown here is derived from an EMBL/GenBank/DDBJ whole genome shotgun (WGS) entry which is preliminary data.</text>
</comment>
<dbReference type="Pfam" id="PF08669">
    <property type="entry name" value="GCV_T_C"/>
    <property type="match status" value="1"/>
</dbReference>
<organism evidence="10 11">
    <name type="scientific">Metabacillus niabensis</name>
    <dbReference type="NCBI Taxonomy" id="324854"/>
    <lineage>
        <taxon>Bacteria</taxon>
        <taxon>Bacillati</taxon>
        <taxon>Bacillota</taxon>
        <taxon>Bacilli</taxon>
        <taxon>Bacillales</taxon>
        <taxon>Bacillaceae</taxon>
        <taxon>Metabacillus</taxon>
    </lineage>
</organism>
<dbReference type="EMBL" id="JAUSTZ010000003">
    <property type="protein sequence ID" value="MDQ0225914.1"/>
    <property type="molecule type" value="Genomic_DNA"/>
</dbReference>
<comment type="catalytic activity">
    <reaction evidence="6 7">
        <text>N(6)-[(R)-S(8)-aminomethyldihydrolipoyl]-L-lysyl-[protein] + (6S)-5,6,7,8-tetrahydrofolate = N(6)-[(R)-dihydrolipoyl]-L-lysyl-[protein] + (6R)-5,10-methylene-5,6,7,8-tetrahydrofolate + NH4(+)</text>
        <dbReference type="Rhea" id="RHEA:16945"/>
        <dbReference type="Rhea" id="RHEA-COMP:10475"/>
        <dbReference type="Rhea" id="RHEA-COMP:10492"/>
        <dbReference type="ChEBI" id="CHEBI:15636"/>
        <dbReference type="ChEBI" id="CHEBI:28938"/>
        <dbReference type="ChEBI" id="CHEBI:57453"/>
        <dbReference type="ChEBI" id="CHEBI:83100"/>
        <dbReference type="ChEBI" id="CHEBI:83143"/>
        <dbReference type="EC" id="2.1.2.10"/>
    </reaction>
</comment>
<evidence type="ECO:0000256" key="1">
    <source>
        <dbReference type="ARBA" id="ARBA00008609"/>
    </source>
</evidence>
<dbReference type="InterPro" id="IPR028896">
    <property type="entry name" value="GcvT/YgfZ/DmdA"/>
</dbReference>
<comment type="subunit">
    <text evidence="7">The glycine cleavage system is composed of four proteins: P, T, L and H.</text>
</comment>
<accession>A0ABT9Z0Y4</accession>
<dbReference type="EC" id="2.1.2.10" evidence="2 7"/>
<evidence type="ECO:0000259" key="8">
    <source>
        <dbReference type="Pfam" id="PF01571"/>
    </source>
</evidence>
<proteinExistence type="inferred from homology"/>
<comment type="similarity">
    <text evidence="1 7">Belongs to the GcvT family.</text>
</comment>
<dbReference type="InterPro" id="IPR013977">
    <property type="entry name" value="GcvT_C"/>
</dbReference>
<dbReference type="InterPro" id="IPR022903">
    <property type="entry name" value="GcvT_bac"/>
</dbReference>
<dbReference type="NCBIfam" id="TIGR00528">
    <property type="entry name" value="gcvT"/>
    <property type="match status" value="1"/>
</dbReference>
<dbReference type="Gene3D" id="4.10.1250.10">
    <property type="entry name" value="Aminomethyltransferase fragment"/>
    <property type="match status" value="1"/>
</dbReference>
<dbReference type="SUPFAM" id="SSF103025">
    <property type="entry name" value="Folate-binding domain"/>
    <property type="match status" value="1"/>
</dbReference>
<dbReference type="GO" id="GO:0004047">
    <property type="term" value="F:aminomethyltransferase activity"/>
    <property type="evidence" value="ECO:0007669"/>
    <property type="project" value="UniProtKB-EC"/>
</dbReference>
<evidence type="ECO:0000259" key="9">
    <source>
        <dbReference type="Pfam" id="PF08669"/>
    </source>
</evidence>
<gene>
    <name evidence="7" type="primary">gcvT</name>
    <name evidence="10" type="ORF">J2S02_002258</name>
</gene>
<dbReference type="SUPFAM" id="SSF101790">
    <property type="entry name" value="Aminomethyltransferase beta-barrel domain"/>
    <property type="match status" value="1"/>
</dbReference>
<sequence>MKERALKRTPLYDFYKQYGEKTKVIDFGGWALPVQFSSILAEHEAVRNEAGLFDVSHMGEILIEGKDAESFLNRLVTNDVTKLQINQAQYTAMCDHDGGTIDDLLVYRLANQKYMLVVNAANLEKDYTWLKEHASGDVTLQNISDEVALLAIQGPKAIGILQKVTELELIKLAPFRFAQSVTIAGISDVLISRTGYTGEDGFELYLGANKAKALWEKLLAVGKEDGLKPCGLGARDTLRFEACLPLYGRELSNEITPLEAGIGFAVKLNKNCPFIGKEQLFVNKGKRKLVGIEVTERAIPRHGYKVYSEDGEIGFITSGTFSPTLKKNLGLALIPFDYAEVGTKLKVQIRNKFIDAIVVKTPFYKKRNV</sequence>
<dbReference type="InterPro" id="IPR029043">
    <property type="entry name" value="GcvT/YgfZ_C"/>
</dbReference>
<dbReference type="InterPro" id="IPR006223">
    <property type="entry name" value="GcvT"/>
</dbReference>
<keyword evidence="11" id="KW-1185">Reference proteome</keyword>
<comment type="function">
    <text evidence="7">The glycine cleavage system catalyzes the degradation of glycine.</text>
</comment>
<dbReference type="Proteomes" id="UP001232245">
    <property type="component" value="Unassembled WGS sequence"/>
</dbReference>
<evidence type="ECO:0000256" key="2">
    <source>
        <dbReference type="ARBA" id="ARBA00012616"/>
    </source>
</evidence>
<evidence type="ECO:0000256" key="7">
    <source>
        <dbReference type="HAMAP-Rule" id="MF_00259"/>
    </source>
</evidence>